<dbReference type="Proteomes" id="UP000765845">
    <property type="component" value="Unassembled WGS sequence"/>
</dbReference>
<dbReference type="RefSeq" id="WP_168452003.1">
    <property type="nucleotide sequence ID" value="NZ_JAAWWK010000008.1"/>
</dbReference>
<dbReference type="InterPro" id="IPR040480">
    <property type="entry name" value="DnaT_DNA_bind"/>
</dbReference>
<dbReference type="Gene3D" id="1.10.8.1180">
    <property type="match status" value="3"/>
</dbReference>
<comment type="caution">
    <text evidence="3">The sequence shown here is derived from an EMBL/GenBank/DDBJ whole genome shotgun (WGS) entry which is preliminary data.</text>
</comment>
<feature type="domain" description="DnaT DNA-binding" evidence="2">
    <location>
        <begin position="152"/>
        <end position="217"/>
    </location>
</feature>
<dbReference type="Pfam" id="PF17948">
    <property type="entry name" value="DnaT"/>
    <property type="match status" value="3"/>
</dbReference>
<feature type="compositionally biased region" description="Basic and acidic residues" evidence="1">
    <location>
        <begin position="384"/>
        <end position="396"/>
    </location>
</feature>
<feature type="compositionally biased region" description="Polar residues" evidence="1">
    <location>
        <begin position="371"/>
        <end position="381"/>
    </location>
</feature>
<evidence type="ECO:0000256" key="1">
    <source>
        <dbReference type="SAM" id="MobiDB-lite"/>
    </source>
</evidence>
<feature type="region of interest" description="Disordered" evidence="1">
    <location>
        <begin position="366"/>
        <end position="396"/>
    </location>
</feature>
<name>A0ABX1GM47_9GAMM</name>
<feature type="region of interest" description="Disordered" evidence="1">
    <location>
        <begin position="101"/>
        <end position="151"/>
    </location>
</feature>
<dbReference type="EMBL" id="JAAWWK010000008">
    <property type="protein sequence ID" value="NKI19492.1"/>
    <property type="molecule type" value="Genomic_DNA"/>
</dbReference>
<keyword evidence="4" id="KW-1185">Reference proteome</keyword>
<evidence type="ECO:0000259" key="2">
    <source>
        <dbReference type="Pfam" id="PF17948"/>
    </source>
</evidence>
<feature type="domain" description="DnaT DNA-binding" evidence="2">
    <location>
        <begin position="299"/>
        <end position="362"/>
    </location>
</feature>
<evidence type="ECO:0000313" key="4">
    <source>
        <dbReference type="Proteomes" id="UP000765845"/>
    </source>
</evidence>
<sequence>MSAPLLERPLLVSPSLATTIGLECALLYQLLCDWHSLLEARPRQGRDWYIVDRARLQEQLPFWDAAHIDSLLQTLHDQGLIIIGGALISNARNFRFALAGSGEAHSPQTTTDTSAPPEKDIPRPSLSAPPAPAAPRQMRTAHPQQPVPGQQMISADWRPDPASVEYLTRFNRVSIEFIESVLPDFIAHYRESGEARSSWSSTFSQYVSRRWKKHQYAEIEQASQSGIDGGWRPSQDALDILLRDGVSMHFIEDAIPEFILYWRERGTVDSNWNSRFLQHIRLQWARYTNTVSHEQAFVPITNNWQPSPEVFEILRMARIDTKFAREQIPEFILFWRDSGQAQRSWNTKFLQHVKYRWAHSHQLDKYDARQQRPSGAKQTGSGFIEKHTDRSWADGL</sequence>
<evidence type="ECO:0000313" key="3">
    <source>
        <dbReference type="EMBL" id="NKI19492.1"/>
    </source>
</evidence>
<accession>A0ABX1GM47</accession>
<proteinExistence type="predicted"/>
<organism evidence="3 4">
    <name type="scientific">Spongiibacter thalassae</name>
    <dbReference type="NCBI Taxonomy" id="2721624"/>
    <lineage>
        <taxon>Bacteria</taxon>
        <taxon>Pseudomonadati</taxon>
        <taxon>Pseudomonadota</taxon>
        <taxon>Gammaproteobacteria</taxon>
        <taxon>Cellvibrionales</taxon>
        <taxon>Spongiibacteraceae</taxon>
        <taxon>Spongiibacter</taxon>
    </lineage>
</organism>
<protein>
    <recommendedName>
        <fullName evidence="2">DnaT DNA-binding domain-containing protein</fullName>
    </recommendedName>
</protein>
<reference evidence="3 4" key="1">
    <citation type="submission" date="2020-04" db="EMBL/GenBank/DDBJ databases">
        <authorList>
            <person name="Yoon J."/>
        </authorList>
    </citation>
    <scope>NUCLEOTIDE SEQUENCE [LARGE SCALE GENOMIC DNA]</scope>
    <source>
        <strain evidence="3 4">KMU-166</strain>
    </source>
</reference>
<gene>
    <name evidence="3" type="ORF">HCU74_18965</name>
</gene>
<feature type="domain" description="DnaT DNA-binding" evidence="2">
    <location>
        <begin position="227"/>
        <end position="290"/>
    </location>
</feature>